<evidence type="ECO:0000259" key="1">
    <source>
        <dbReference type="PROSITE" id="PS51664"/>
    </source>
</evidence>
<dbReference type="PROSITE" id="PS51664">
    <property type="entry name" value="YCAO"/>
    <property type="match status" value="1"/>
</dbReference>
<dbReference type="PANTHER" id="PTHR37809:SF1">
    <property type="entry name" value="RIBOSOMAL PROTEIN S12 METHYLTHIOTRANSFERASE ACCESSORY FACTOR YCAO"/>
    <property type="match status" value="1"/>
</dbReference>
<evidence type="ECO:0000313" key="3">
    <source>
        <dbReference type="Proteomes" id="UP001050975"/>
    </source>
</evidence>
<dbReference type="RefSeq" id="WP_226589684.1">
    <property type="nucleotide sequence ID" value="NZ_BLAY01000159.1"/>
</dbReference>
<feature type="domain" description="YcaO" evidence="1">
    <location>
        <begin position="55"/>
        <end position="434"/>
    </location>
</feature>
<gene>
    <name evidence="2" type="ORF">MiSe_71490</name>
</gene>
<comment type="caution">
    <text evidence="2">The sequence shown here is derived from an EMBL/GenBank/DDBJ whole genome shotgun (WGS) entry which is preliminary data.</text>
</comment>
<sequence length="434" mass="48323">MKPKSLSAWVGKGSPIRELVKLQRRPTDFRFHVWGTRINQDLEARLPETADRFVGCGISEDNENAIASACGEALERYVFALTEDLLAELPVQNPDNSISADSLFNLPFLLPKTISRKAWCEQAINSPRRILPAWKLDSNSPNYQLPITNYQLPVEFLTQNQSINLFQTTNGMACGTSLQDAIDRGLREVIERDALMLVWLYKNGGTFINPANILPDNYLEQVQRMQNRGIKTIIRDISPEFGYKVILGIIGHFPAEGSPIFAFGAGAALDINDAARHAFREACLGWKGVSWRVGLSGLRPDFSEIKEAIPGSFAQHSELYFDPEMVSQVSFLFENKPAPLAEADPLVYRSQVEPGNELSGNYQLPNDIFVLDLTTADVREMGAYVVKVIVPGLVPFYFADLGTDELAATRLPTRIGGINIDRDATINTMPHPWP</sequence>
<proteinExistence type="predicted"/>
<protein>
    <recommendedName>
        <fullName evidence="1">YcaO domain-containing protein</fullName>
    </recommendedName>
</protein>
<reference evidence="2" key="1">
    <citation type="submission" date="2019-10" db="EMBL/GenBank/DDBJ databases">
        <title>Draft genome sequece of Microseira wollei NIES-4236.</title>
        <authorList>
            <person name="Yamaguchi H."/>
            <person name="Suzuki S."/>
            <person name="Kawachi M."/>
        </authorList>
    </citation>
    <scope>NUCLEOTIDE SEQUENCE</scope>
    <source>
        <strain evidence="2">NIES-4236</strain>
    </source>
</reference>
<dbReference type="Pfam" id="PF02624">
    <property type="entry name" value="YcaO"/>
    <property type="match status" value="1"/>
</dbReference>
<evidence type="ECO:0000313" key="2">
    <source>
        <dbReference type="EMBL" id="GET42333.1"/>
    </source>
</evidence>
<dbReference type="Gene3D" id="3.30.1330.230">
    <property type="match status" value="1"/>
</dbReference>
<organism evidence="2 3">
    <name type="scientific">Microseira wollei NIES-4236</name>
    <dbReference type="NCBI Taxonomy" id="2530354"/>
    <lineage>
        <taxon>Bacteria</taxon>
        <taxon>Bacillati</taxon>
        <taxon>Cyanobacteriota</taxon>
        <taxon>Cyanophyceae</taxon>
        <taxon>Oscillatoriophycideae</taxon>
        <taxon>Aerosakkonematales</taxon>
        <taxon>Aerosakkonemataceae</taxon>
        <taxon>Microseira</taxon>
    </lineage>
</organism>
<name>A0AAV3XJ64_9CYAN</name>
<keyword evidence="3" id="KW-1185">Reference proteome</keyword>
<dbReference type="InterPro" id="IPR003776">
    <property type="entry name" value="YcaO-like_dom"/>
</dbReference>
<dbReference type="EMBL" id="BLAY01000159">
    <property type="protein sequence ID" value="GET42333.1"/>
    <property type="molecule type" value="Genomic_DNA"/>
</dbReference>
<dbReference type="Proteomes" id="UP001050975">
    <property type="component" value="Unassembled WGS sequence"/>
</dbReference>
<dbReference type="AlphaFoldDB" id="A0AAV3XJ64"/>
<accession>A0AAV3XJ64</accession>
<dbReference type="PANTHER" id="PTHR37809">
    <property type="entry name" value="RIBOSOMAL PROTEIN S12 METHYLTHIOTRANSFERASE ACCESSORY FACTOR YCAO"/>
    <property type="match status" value="1"/>
</dbReference>